<accession>A0A345ZCI2</accession>
<evidence type="ECO:0000313" key="3">
    <source>
        <dbReference type="Proteomes" id="UP000254834"/>
    </source>
</evidence>
<gene>
    <name evidence="2" type="ORF">C0J27_04680</name>
</gene>
<reference evidence="2 3" key="1">
    <citation type="submission" date="2017-12" db="EMBL/GenBank/DDBJ databases">
        <title>Chromulinavorax destructans is a abundant pathogen of dominant heterotrophic picoflagllates.</title>
        <authorList>
            <person name="Deeg C.M."/>
            <person name="Zimmer M."/>
            <person name="Suttle C.A."/>
        </authorList>
    </citation>
    <scope>NUCLEOTIDE SEQUENCE [LARGE SCALE GENOMIC DNA]</scope>
    <source>
        <strain evidence="2 3">SeV1</strain>
    </source>
</reference>
<name>A0A345ZCI2_9BACT</name>
<proteinExistence type="predicted"/>
<keyword evidence="1" id="KW-0812">Transmembrane</keyword>
<keyword evidence="1" id="KW-1133">Transmembrane helix</keyword>
<dbReference type="AlphaFoldDB" id="A0A345ZCI2"/>
<dbReference type="KEGG" id="cdes:C0J27_04680"/>
<protein>
    <submittedName>
        <fullName evidence="2">Uncharacterized protein</fullName>
    </submittedName>
</protein>
<evidence type="ECO:0000313" key="2">
    <source>
        <dbReference type="EMBL" id="AXK60999.1"/>
    </source>
</evidence>
<keyword evidence="3" id="KW-1185">Reference proteome</keyword>
<sequence length="88" mass="10345">MNNFIVCTCSTQNYKAKTADPIKRSAAKKGAMFKKIRLRKTYILYLFYHAYILLQMVEGVLYKLSMRTTYSSFFIVHKLFLEPYTILG</sequence>
<organism evidence="2 3">
    <name type="scientific">Candidatus Chromulinivorax destructor</name>
    <dbReference type="NCBI Taxonomy" id="2066483"/>
    <lineage>
        <taxon>Bacteria</taxon>
        <taxon>Candidatus Babelota</taxon>
        <taxon>Candidatus Babeliae</taxon>
        <taxon>Candidatus Babeliales</taxon>
        <taxon>Candidatus Chromulinivoraceae</taxon>
        <taxon>Candidatus Chromulinivorax</taxon>
    </lineage>
</organism>
<dbReference type="Proteomes" id="UP000254834">
    <property type="component" value="Chromosome"/>
</dbReference>
<dbReference type="EMBL" id="CP025544">
    <property type="protein sequence ID" value="AXK60999.1"/>
    <property type="molecule type" value="Genomic_DNA"/>
</dbReference>
<feature type="transmembrane region" description="Helical" evidence="1">
    <location>
        <begin position="42"/>
        <end position="62"/>
    </location>
</feature>
<evidence type="ECO:0000256" key="1">
    <source>
        <dbReference type="SAM" id="Phobius"/>
    </source>
</evidence>
<keyword evidence="1" id="KW-0472">Membrane</keyword>